<dbReference type="InterPro" id="IPR007049">
    <property type="entry name" value="Carb-sel_porin_OprB"/>
</dbReference>
<feature type="signal peptide" evidence="2">
    <location>
        <begin position="1"/>
        <end position="39"/>
    </location>
</feature>
<dbReference type="Proteomes" id="UP000017175">
    <property type="component" value="Chromosome"/>
</dbReference>
<dbReference type="InterPro" id="IPR052932">
    <property type="entry name" value="OprB_Porin"/>
</dbReference>
<proteinExistence type="inferred from homology"/>
<gene>
    <name evidence="3" type="ORF">B723_16620</name>
</gene>
<dbReference type="eggNOG" id="COG3659">
    <property type="taxonomic scope" value="Bacteria"/>
</dbReference>
<evidence type="ECO:0000313" key="3">
    <source>
        <dbReference type="EMBL" id="AKV07949.1"/>
    </source>
</evidence>
<accession>A0A0K1QQA8</accession>
<evidence type="ECO:0000313" key="4">
    <source>
        <dbReference type="Proteomes" id="UP000017175"/>
    </source>
</evidence>
<dbReference type="Pfam" id="PF04966">
    <property type="entry name" value="OprB"/>
    <property type="match status" value="1"/>
</dbReference>
<reference evidence="3 4" key="1">
    <citation type="journal article" date="2012" name="J. Bacteriol.">
        <title>Draft genome sequence of the cyanide-utilizing bacterium Pseudomonas fluorescens strain NCIMB 11764.</title>
        <authorList>
            <person name="Vilo C.A."/>
            <person name="Benedik M.J."/>
            <person name="Kunz D.A."/>
            <person name="Dong Q."/>
        </authorList>
    </citation>
    <scope>NUCLEOTIDE SEQUENCE [LARGE SCALE GENOMIC DNA]</scope>
    <source>
        <strain evidence="3 4">NCIMB 11764</strain>
    </source>
</reference>
<evidence type="ECO:0000256" key="1">
    <source>
        <dbReference type="ARBA" id="ARBA00008769"/>
    </source>
</evidence>
<sequence length="489" mass="54153">MRPHQNGTNRIRKHAPEFVRVTLAALLAIWAAHSMNARAETNPTPQNVVGQVAPELKQPAKSLDQAATEKNLPDSQLLGHIIERKKQFAKIDALVEHGQLTELPPPSESILGDAGGLRSDLADYGIGFNMLNMTTFANNYLDHDRHKPQAYGGERPTYSSNLLLGFTYDLGQVGLDNGQFIFGVGSYYSSWDEVNPSSKFSYTRIAYYQSLWDKTVEFKIGVLPNDLEFIGPFTGGTLVGGTQGLQAVIPFQVGLSHAPVSSPAANFTLNYGNFYNKFGVQRSISPDGMGPEIDRHAGELDLHVDHAGALYIDELGYKRASAPGTPYAWLRAGYIHNTSEYTQFLSNERSDDNYAGYVLGDYQFYQFDSAIASRGLYAGFTWMTAPEDRNLFDLYYGLRVFAKGPLDSRPFDMVMLEYGYTSYSDDANKKLDTLHVSNADDSKSTTLAYNMRVAAGTYVRAGLSYVEHPAFSPDVKDALNLQASFTLFF</sequence>
<dbReference type="GO" id="GO:0016020">
    <property type="term" value="C:membrane"/>
    <property type="evidence" value="ECO:0007669"/>
    <property type="project" value="InterPro"/>
</dbReference>
<protein>
    <submittedName>
        <fullName evidence="3">Porin</fullName>
    </submittedName>
</protein>
<name>A0A0K1QQA8_PSEFL</name>
<dbReference type="EMBL" id="CP010945">
    <property type="protein sequence ID" value="AKV07949.1"/>
    <property type="molecule type" value="Genomic_DNA"/>
</dbReference>
<dbReference type="Gene3D" id="2.40.160.180">
    <property type="entry name" value="Carbohydrate-selective porin OprB"/>
    <property type="match status" value="1"/>
</dbReference>
<dbReference type="RefSeq" id="WP_017337752.1">
    <property type="nucleotide sequence ID" value="NZ_CP010945.1"/>
</dbReference>
<evidence type="ECO:0000256" key="2">
    <source>
        <dbReference type="RuleBase" id="RU363072"/>
    </source>
</evidence>
<feature type="chain" id="PRO_5007228429" evidence="2">
    <location>
        <begin position="40"/>
        <end position="489"/>
    </location>
</feature>
<dbReference type="PANTHER" id="PTHR37944">
    <property type="entry name" value="PORIN B"/>
    <property type="match status" value="1"/>
</dbReference>
<organism evidence="3 4">
    <name type="scientific">Pseudomonas fluorescens NCIMB 11764</name>
    <dbReference type="NCBI Taxonomy" id="1221522"/>
    <lineage>
        <taxon>Bacteria</taxon>
        <taxon>Pseudomonadati</taxon>
        <taxon>Pseudomonadota</taxon>
        <taxon>Gammaproteobacteria</taxon>
        <taxon>Pseudomonadales</taxon>
        <taxon>Pseudomonadaceae</taxon>
        <taxon>Pseudomonas</taxon>
    </lineage>
</organism>
<dbReference type="OrthoDB" id="8410954at2"/>
<comment type="similarity">
    <text evidence="1 2">Belongs to the OprB family.</text>
</comment>
<dbReference type="AlphaFoldDB" id="A0A0K1QQA8"/>
<dbReference type="GO" id="GO:0015288">
    <property type="term" value="F:porin activity"/>
    <property type="evidence" value="ECO:0007669"/>
    <property type="project" value="InterPro"/>
</dbReference>
<dbReference type="GO" id="GO:0008643">
    <property type="term" value="P:carbohydrate transport"/>
    <property type="evidence" value="ECO:0007669"/>
    <property type="project" value="InterPro"/>
</dbReference>
<dbReference type="PANTHER" id="PTHR37944:SF1">
    <property type="entry name" value="PORIN B"/>
    <property type="match status" value="1"/>
</dbReference>
<keyword evidence="2" id="KW-0732">Signal</keyword>
<dbReference type="InterPro" id="IPR038673">
    <property type="entry name" value="OprB_sf"/>
</dbReference>